<evidence type="ECO:0000313" key="2">
    <source>
        <dbReference type="Proteomes" id="UP000183832"/>
    </source>
</evidence>
<proteinExistence type="predicted"/>
<evidence type="ECO:0000313" key="1">
    <source>
        <dbReference type="EMBL" id="CRK95459.1"/>
    </source>
</evidence>
<name>A0A1J1I5K1_9DIPT</name>
<dbReference type="Proteomes" id="UP000183832">
    <property type="component" value="Unassembled WGS sequence"/>
</dbReference>
<protein>
    <submittedName>
        <fullName evidence="1">CLUMA_CG008928, isoform A</fullName>
    </submittedName>
</protein>
<sequence>MIEDSQYFLVCANFIRLRITDVVVIKKKFALLQENTTLQPPNRRICCWSYIPKFLWRVNLNSSEFVSFSSNCTSLWGDTQTIKEINTQQQRLRNVRENVYDTSVLFCEAFSLCV</sequence>
<keyword evidence="2" id="KW-1185">Reference proteome</keyword>
<reference evidence="1 2" key="1">
    <citation type="submission" date="2015-04" db="EMBL/GenBank/DDBJ databases">
        <authorList>
            <person name="Syromyatnikov M.Y."/>
            <person name="Popov V.N."/>
        </authorList>
    </citation>
    <scope>NUCLEOTIDE SEQUENCE [LARGE SCALE GENOMIC DNA]</scope>
</reference>
<organism evidence="1 2">
    <name type="scientific">Clunio marinus</name>
    <dbReference type="NCBI Taxonomy" id="568069"/>
    <lineage>
        <taxon>Eukaryota</taxon>
        <taxon>Metazoa</taxon>
        <taxon>Ecdysozoa</taxon>
        <taxon>Arthropoda</taxon>
        <taxon>Hexapoda</taxon>
        <taxon>Insecta</taxon>
        <taxon>Pterygota</taxon>
        <taxon>Neoptera</taxon>
        <taxon>Endopterygota</taxon>
        <taxon>Diptera</taxon>
        <taxon>Nematocera</taxon>
        <taxon>Chironomoidea</taxon>
        <taxon>Chironomidae</taxon>
        <taxon>Clunio</taxon>
    </lineage>
</organism>
<dbReference type="EMBL" id="CVRI01000042">
    <property type="protein sequence ID" value="CRK95459.1"/>
    <property type="molecule type" value="Genomic_DNA"/>
</dbReference>
<accession>A0A1J1I5K1</accession>
<dbReference type="AlphaFoldDB" id="A0A1J1I5K1"/>
<gene>
    <name evidence="1" type="ORF">CLUMA_CG008928</name>
</gene>